<keyword evidence="1" id="KW-0732">Signal</keyword>
<reference evidence="2 3" key="1">
    <citation type="submission" date="2017-05" db="EMBL/GenBank/DDBJ databases">
        <title>Genomic insights into alkan degradation activity of Oleiphilus messinensis.</title>
        <authorList>
            <person name="Kozyavkin S.A."/>
            <person name="Slesarev A.I."/>
            <person name="Golyshin P.N."/>
            <person name="Korzhenkov A."/>
            <person name="Golyshina O.N."/>
            <person name="Toshchakov S.V."/>
        </authorList>
    </citation>
    <scope>NUCLEOTIDE SEQUENCE [LARGE SCALE GENOMIC DNA]</scope>
    <source>
        <strain evidence="2 3">ME102</strain>
    </source>
</reference>
<evidence type="ECO:0000313" key="2">
    <source>
        <dbReference type="EMBL" id="ARU54583.1"/>
    </source>
</evidence>
<sequence length="620" mass="69428">MTRFNRCRPTIALATALIAAPCALPVFAASEYDNYTLLGENETYDANRNGFILGSKGQETVRLTGHSEVSVDANIERLEFSEALQNYQISIQGTLVVIEDPQSTTTLLGLNNPVTLAFIDGSATLTLTGLGNANLGGSAIPGTPSTITTELNSTDPSTVTPGGEPSPITLSQSETYPGRYLVAVQDILRSQNAAINKVEPFAENHLLLIGEFTATENRDDSTGFFVELDGELNPVRWVVDAGGYADLCVHPSGQYTLARFVLDNTDPDSRTYNIRLEKYSQAHEPLSQVLLTEDEIEPYYELPYTLEEYRNAPFTLRDNNRAPDDSNRVWLFNQFKYLGRDQYLKLNCDQESVLVTYNFDGFKLTQFDANLFPVWHDAIMHFNFDNNAFGGLARITQDAFGNVYTISSVTNNAIPSYNHRFNTHYTFEESNFLQTNLIIRQYTPDGVMVWEKLIGSDEDDIVVDAVVDDQTLFIGTHSRILKHPDRANNTTEWDIGWFQFALDSQTYEYQFLDFDQEDQLKGIFKDGDTFYLYGLTAMNQVDTNSWVSYGHAFYMPLEQGQVDDSMAPILVKGDRFTEIRSLTRHSLSGQNSQFVWGGATNAPITHSADFDSTAFIGLSD</sequence>
<dbReference type="RefSeq" id="WP_087459768.1">
    <property type="nucleotide sequence ID" value="NZ_CP021425.1"/>
</dbReference>
<gene>
    <name evidence="2" type="ORF">OLMES_0479</name>
</gene>
<dbReference type="Proteomes" id="UP000196027">
    <property type="component" value="Chromosome"/>
</dbReference>
<proteinExistence type="predicted"/>
<dbReference type="AlphaFoldDB" id="A0A1Y0I5A6"/>
<dbReference type="OrthoDB" id="6195343at2"/>
<keyword evidence="3" id="KW-1185">Reference proteome</keyword>
<protein>
    <submittedName>
        <fullName evidence="2">Uncharacterized protein</fullName>
    </submittedName>
</protein>
<evidence type="ECO:0000256" key="1">
    <source>
        <dbReference type="SAM" id="SignalP"/>
    </source>
</evidence>
<name>A0A1Y0I5A6_9GAMM</name>
<dbReference type="EMBL" id="CP021425">
    <property type="protein sequence ID" value="ARU54583.1"/>
    <property type="molecule type" value="Genomic_DNA"/>
</dbReference>
<organism evidence="2 3">
    <name type="scientific">Oleiphilus messinensis</name>
    <dbReference type="NCBI Taxonomy" id="141451"/>
    <lineage>
        <taxon>Bacteria</taxon>
        <taxon>Pseudomonadati</taxon>
        <taxon>Pseudomonadota</taxon>
        <taxon>Gammaproteobacteria</taxon>
        <taxon>Oceanospirillales</taxon>
        <taxon>Oleiphilaceae</taxon>
        <taxon>Oleiphilus</taxon>
    </lineage>
</organism>
<feature type="signal peptide" evidence="1">
    <location>
        <begin position="1"/>
        <end position="28"/>
    </location>
</feature>
<evidence type="ECO:0000313" key="3">
    <source>
        <dbReference type="Proteomes" id="UP000196027"/>
    </source>
</evidence>
<accession>A0A1Y0I5A6</accession>
<dbReference type="KEGG" id="ome:OLMES_0479"/>
<feature type="chain" id="PRO_5012304813" evidence="1">
    <location>
        <begin position="29"/>
        <end position="620"/>
    </location>
</feature>